<reference evidence="3 4" key="1">
    <citation type="submission" date="2024-08" db="EMBL/GenBank/DDBJ databases">
        <authorList>
            <person name="Cucini C."/>
            <person name="Frati F."/>
        </authorList>
    </citation>
    <scope>NUCLEOTIDE SEQUENCE [LARGE SCALE GENOMIC DNA]</scope>
</reference>
<organism evidence="3 4">
    <name type="scientific">Orchesella dallaii</name>
    <dbReference type="NCBI Taxonomy" id="48710"/>
    <lineage>
        <taxon>Eukaryota</taxon>
        <taxon>Metazoa</taxon>
        <taxon>Ecdysozoa</taxon>
        <taxon>Arthropoda</taxon>
        <taxon>Hexapoda</taxon>
        <taxon>Collembola</taxon>
        <taxon>Entomobryomorpha</taxon>
        <taxon>Entomobryoidea</taxon>
        <taxon>Orchesellidae</taxon>
        <taxon>Orchesellinae</taxon>
        <taxon>Orchesella</taxon>
    </lineage>
</organism>
<evidence type="ECO:0000313" key="4">
    <source>
        <dbReference type="Proteomes" id="UP001642540"/>
    </source>
</evidence>
<dbReference type="EMBL" id="CAXLJM020000120">
    <property type="protein sequence ID" value="CAL8137900.1"/>
    <property type="molecule type" value="Genomic_DNA"/>
</dbReference>
<evidence type="ECO:0000313" key="3">
    <source>
        <dbReference type="EMBL" id="CAL8137900.1"/>
    </source>
</evidence>
<gene>
    <name evidence="3" type="ORF">ODALV1_LOCUS27131</name>
</gene>
<sequence length="109" mass="12653">MSTSSFGEAREYYGSRNATIPPWLVITIAKIDWLRLTAIIFCLLFVLTLHIYLVYVLRFLEEKRIREFKEKQAKETGQTPVGVMRNRPDNTPEPRGKALSQYDIYLVGV</sequence>
<feature type="region of interest" description="Disordered" evidence="1">
    <location>
        <begin position="71"/>
        <end position="97"/>
    </location>
</feature>
<proteinExistence type="predicted"/>
<dbReference type="Proteomes" id="UP001642540">
    <property type="component" value="Unassembled WGS sequence"/>
</dbReference>
<feature type="transmembrane region" description="Helical" evidence="2">
    <location>
        <begin position="33"/>
        <end position="57"/>
    </location>
</feature>
<keyword evidence="2" id="KW-1133">Transmembrane helix</keyword>
<name>A0ABP1RXK6_9HEXA</name>
<accession>A0ABP1RXK6</accession>
<keyword evidence="4" id="KW-1185">Reference proteome</keyword>
<feature type="compositionally biased region" description="Basic and acidic residues" evidence="1">
    <location>
        <begin position="86"/>
        <end position="96"/>
    </location>
</feature>
<keyword evidence="2" id="KW-0812">Transmembrane</keyword>
<evidence type="ECO:0000256" key="2">
    <source>
        <dbReference type="SAM" id="Phobius"/>
    </source>
</evidence>
<keyword evidence="2" id="KW-0472">Membrane</keyword>
<evidence type="ECO:0000256" key="1">
    <source>
        <dbReference type="SAM" id="MobiDB-lite"/>
    </source>
</evidence>
<comment type="caution">
    <text evidence="3">The sequence shown here is derived from an EMBL/GenBank/DDBJ whole genome shotgun (WGS) entry which is preliminary data.</text>
</comment>
<protein>
    <submittedName>
        <fullName evidence="3">Uncharacterized protein</fullName>
    </submittedName>
</protein>